<dbReference type="InterPro" id="IPR050988">
    <property type="entry name" value="Mannitol_DH/Oxidoreductase"/>
</dbReference>
<protein>
    <submittedName>
        <fullName evidence="4">Mannitol dehydrogenase family protein</fullName>
    </submittedName>
</protein>
<dbReference type="InterPro" id="IPR013118">
    <property type="entry name" value="Mannitol_DH_C"/>
</dbReference>
<evidence type="ECO:0000313" key="4">
    <source>
        <dbReference type="EMBL" id="MBD2859415.1"/>
    </source>
</evidence>
<dbReference type="Gene3D" id="3.40.50.720">
    <property type="entry name" value="NAD(P)-binding Rossmann-like Domain"/>
    <property type="match status" value="1"/>
</dbReference>
<dbReference type="Pfam" id="PF08125">
    <property type="entry name" value="Mannitol_dh_C"/>
    <property type="match status" value="1"/>
</dbReference>
<feature type="domain" description="Mannitol dehydrogenase C-terminal" evidence="3">
    <location>
        <begin position="286"/>
        <end position="477"/>
    </location>
</feature>
<dbReference type="EMBL" id="JACXLD010000005">
    <property type="protein sequence ID" value="MBD2859415.1"/>
    <property type="molecule type" value="Genomic_DNA"/>
</dbReference>
<dbReference type="RefSeq" id="WP_190765237.1">
    <property type="nucleotide sequence ID" value="NZ_JACXLD010000005.1"/>
</dbReference>
<reference evidence="4" key="1">
    <citation type="submission" date="2020-09" db="EMBL/GenBank/DDBJ databases">
        <authorList>
            <person name="Yoon J.-W."/>
        </authorList>
    </citation>
    <scope>NUCLEOTIDE SEQUENCE</scope>
    <source>
        <strain evidence="4">KMU-158</strain>
    </source>
</reference>
<evidence type="ECO:0000256" key="1">
    <source>
        <dbReference type="ARBA" id="ARBA00023002"/>
    </source>
</evidence>
<dbReference type="PANTHER" id="PTHR43362">
    <property type="entry name" value="MANNITOL DEHYDROGENASE DSF1-RELATED"/>
    <property type="match status" value="1"/>
</dbReference>
<dbReference type="InterPro" id="IPR000669">
    <property type="entry name" value="Mannitol_DH"/>
</dbReference>
<dbReference type="SUPFAM" id="SSF48179">
    <property type="entry name" value="6-phosphogluconate dehydrogenase C-terminal domain-like"/>
    <property type="match status" value="1"/>
</dbReference>
<name>A0A927GWG2_9GAMM</name>
<evidence type="ECO:0000259" key="3">
    <source>
        <dbReference type="Pfam" id="PF08125"/>
    </source>
</evidence>
<sequence length="492" mass="54621">MSNTKMRLSAQTAASLKTPLPEYFKQRPQAGIVHLGLGAFHRAHQAWYTHKVLEQFGGDWRIIGVSLRSSNAREQLQTQDNLYTLEVRDGNSTQREIIGAISEVIVAPESPERVIQTIASATTHVVTLTITEKGYCLSSASGELDLSHPEIQNDLQQPNSPLTALGFLAAALAQRKMQNRSGLTILSCDNIAANGKKLRAALLKFCQQLDPALADWVDENCRFPCSMVDRIVPASSETDIHQLKRDCAYEDRAAVFTEPFSQWVIEQNFAGAVPAWDKVGAEYVSDVAPFEAMKLRLLNASHSAIAYMGAVMAYQTVDEFIANATLRQFIAELMHEEAAPTLSLPASFDLAAYEQQLLQRFANSALRHRCQQIAMDGSQKIPNRLLPILRWQLNNNKQSWRTSAAIAAWLRYLMGKDETGNAYPINDPMSARFSEVYEKAAGDSSAIVTSMLSLQEIFPIELHNNARVVAEITDWLNAFRQQGILAALEAKN</sequence>
<dbReference type="PANTHER" id="PTHR43362:SF1">
    <property type="entry name" value="MANNITOL DEHYDROGENASE 2-RELATED"/>
    <property type="match status" value="1"/>
</dbReference>
<dbReference type="PRINTS" id="PR00084">
    <property type="entry name" value="MTLDHDRGNASE"/>
</dbReference>
<dbReference type="Pfam" id="PF01232">
    <property type="entry name" value="Mannitol_dh"/>
    <property type="match status" value="1"/>
</dbReference>
<dbReference type="GO" id="GO:0016616">
    <property type="term" value="F:oxidoreductase activity, acting on the CH-OH group of donors, NAD or NADP as acceptor"/>
    <property type="evidence" value="ECO:0007669"/>
    <property type="project" value="TreeGrafter"/>
</dbReference>
<dbReference type="InterPro" id="IPR036291">
    <property type="entry name" value="NAD(P)-bd_dom_sf"/>
</dbReference>
<dbReference type="Proteomes" id="UP000610558">
    <property type="component" value="Unassembled WGS sequence"/>
</dbReference>
<proteinExistence type="predicted"/>
<keyword evidence="1" id="KW-0560">Oxidoreductase</keyword>
<feature type="domain" description="Mannitol dehydrogenase N-terminal" evidence="2">
    <location>
        <begin position="31"/>
        <end position="278"/>
    </location>
</feature>
<dbReference type="SUPFAM" id="SSF51735">
    <property type="entry name" value="NAD(P)-binding Rossmann-fold domains"/>
    <property type="match status" value="1"/>
</dbReference>
<evidence type="ECO:0000259" key="2">
    <source>
        <dbReference type="Pfam" id="PF01232"/>
    </source>
</evidence>
<gene>
    <name evidence="4" type="ORF">IB286_10400</name>
</gene>
<organism evidence="4 5">
    <name type="scientific">Spongiibacter pelagi</name>
    <dbReference type="NCBI Taxonomy" id="2760804"/>
    <lineage>
        <taxon>Bacteria</taxon>
        <taxon>Pseudomonadati</taxon>
        <taxon>Pseudomonadota</taxon>
        <taxon>Gammaproteobacteria</taxon>
        <taxon>Cellvibrionales</taxon>
        <taxon>Spongiibacteraceae</taxon>
        <taxon>Spongiibacter</taxon>
    </lineage>
</organism>
<dbReference type="InterPro" id="IPR013131">
    <property type="entry name" value="Mannitol_DH_N"/>
</dbReference>
<evidence type="ECO:0000313" key="5">
    <source>
        <dbReference type="Proteomes" id="UP000610558"/>
    </source>
</evidence>
<dbReference type="Gene3D" id="1.10.1040.10">
    <property type="entry name" value="N-(1-d-carboxylethyl)-l-norvaline Dehydrogenase, domain 2"/>
    <property type="match status" value="1"/>
</dbReference>
<dbReference type="InterPro" id="IPR013328">
    <property type="entry name" value="6PGD_dom2"/>
</dbReference>
<keyword evidence="5" id="KW-1185">Reference proteome</keyword>
<dbReference type="AlphaFoldDB" id="A0A927GWG2"/>
<dbReference type="InterPro" id="IPR008927">
    <property type="entry name" value="6-PGluconate_DH-like_C_sf"/>
</dbReference>
<comment type="caution">
    <text evidence="4">The sequence shown here is derived from an EMBL/GenBank/DDBJ whole genome shotgun (WGS) entry which is preliminary data.</text>
</comment>
<accession>A0A927GWG2</accession>